<organism evidence="2 3">
    <name type="scientific">Streptomyces thinghirensis</name>
    <dbReference type="NCBI Taxonomy" id="551547"/>
    <lineage>
        <taxon>Bacteria</taxon>
        <taxon>Bacillati</taxon>
        <taxon>Actinomycetota</taxon>
        <taxon>Actinomycetes</taxon>
        <taxon>Kitasatosporales</taxon>
        <taxon>Streptomycetaceae</taxon>
        <taxon>Streptomyces</taxon>
    </lineage>
</organism>
<dbReference type="InterPro" id="IPR040509">
    <property type="entry name" value="CdiI_C"/>
</dbReference>
<evidence type="ECO:0000313" key="3">
    <source>
        <dbReference type="Proteomes" id="UP001499878"/>
    </source>
</evidence>
<accession>A0ABP9TAZ7</accession>
<reference evidence="3" key="1">
    <citation type="journal article" date="2019" name="Int. J. Syst. Evol. Microbiol.">
        <title>The Global Catalogue of Microorganisms (GCM) 10K type strain sequencing project: providing services to taxonomists for standard genome sequencing and annotation.</title>
        <authorList>
            <consortium name="The Broad Institute Genomics Platform"/>
            <consortium name="The Broad Institute Genome Sequencing Center for Infectious Disease"/>
            <person name="Wu L."/>
            <person name="Ma J."/>
        </authorList>
    </citation>
    <scope>NUCLEOTIDE SEQUENCE [LARGE SCALE GENOMIC DNA]</scope>
    <source>
        <strain evidence="3">JCM 18306</strain>
    </source>
</reference>
<dbReference type="EMBL" id="BAABJR010000020">
    <property type="protein sequence ID" value="GAA5215157.1"/>
    <property type="molecule type" value="Genomic_DNA"/>
</dbReference>
<feature type="domain" description="CdiI C-terminal" evidence="1">
    <location>
        <begin position="47"/>
        <end position="153"/>
    </location>
</feature>
<dbReference type="Proteomes" id="UP001499878">
    <property type="component" value="Unassembled WGS sequence"/>
</dbReference>
<evidence type="ECO:0000259" key="1">
    <source>
        <dbReference type="Pfam" id="PF18228"/>
    </source>
</evidence>
<name>A0ABP9TAZ7_9ACTN</name>
<keyword evidence="3" id="KW-1185">Reference proteome</keyword>
<dbReference type="Pfam" id="PF18228">
    <property type="entry name" value="CdiI_N"/>
    <property type="match status" value="1"/>
</dbReference>
<dbReference type="InterPro" id="IPR053755">
    <property type="entry name" value="CDI_immunity_sf"/>
</dbReference>
<dbReference type="RefSeq" id="WP_345636379.1">
    <property type="nucleotide sequence ID" value="NZ_BAABJR010000020.1"/>
</dbReference>
<evidence type="ECO:0000313" key="2">
    <source>
        <dbReference type="EMBL" id="GAA5215157.1"/>
    </source>
</evidence>
<gene>
    <name evidence="2" type="ORF">GCM10023323_63080</name>
</gene>
<proteinExistence type="predicted"/>
<dbReference type="Gene3D" id="3.30.2450.20">
    <property type="match status" value="1"/>
</dbReference>
<dbReference type="CDD" id="cd20699">
    <property type="entry name" value="CdiI_ECL-like"/>
    <property type="match status" value="1"/>
</dbReference>
<comment type="caution">
    <text evidence="2">The sequence shown here is derived from an EMBL/GenBank/DDBJ whole genome shotgun (WGS) entry which is preliminary data.</text>
</comment>
<sequence length="161" mass="18181">MTRTSTTSKNETFSIRVLSVPSSTEADRGGDAVGRVTVGEFEERFPMSLTYWGARQYEDSWARSLRVLVEGADDATSCLVSSITDPVHSNFVFCWPLYRSGSTVYVQNSIIFLDELEEEFSPDEPWRFVEARSTVDEDGQEISEWQTTIAAVREALRTMCP</sequence>
<protein>
    <recommendedName>
        <fullName evidence="1">CdiI C-terminal domain-containing protein</fullName>
    </recommendedName>
</protein>